<dbReference type="GO" id="GO:0015630">
    <property type="term" value="C:microtubule cytoskeleton"/>
    <property type="evidence" value="ECO:0007669"/>
    <property type="project" value="TreeGrafter"/>
</dbReference>
<organism evidence="4 5">
    <name type="scientific">Arachis hypogaea</name>
    <name type="common">Peanut</name>
    <dbReference type="NCBI Taxonomy" id="3818"/>
    <lineage>
        <taxon>Eukaryota</taxon>
        <taxon>Viridiplantae</taxon>
        <taxon>Streptophyta</taxon>
        <taxon>Embryophyta</taxon>
        <taxon>Tracheophyta</taxon>
        <taxon>Spermatophyta</taxon>
        <taxon>Magnoliopsida</taxon>
        <taxon>eudicotyledons</taxon>
        <taxon>Gunneridae</taxon>
        <taxon>Pentapetalae</taxon>
        <taxon>rosids</taxon>
        <taxon>fabids</taxon>
        <taxon>Fabales</taxon>
        <taxon>Fabaceae</taxon>
        <taxon>Papilionoideae</taxon>
        <taxon>50 kb inversion clade</taxon>
        <taxon>dalbergioids sensu lato</taxon>
        <taxon>Dalbergieae</taxon>
        <taxon>Pterocarpus clade</taxon>
        <taxon>Arachis</taxon>
    </lineage>
</organism>
<dbReference type="GO" id="GO:0003777">
    <property type="term" value="F:microtubule motor activity"/>
    <property type="evidence" value="ECO:0007669"/>
    <property type="project" value="InterPro"/>
</dbReference>
<evidence type="ECO:0000313" key="5">
    <source>
        <dbReference type="Proteomes" id="UP000289738"/>
    </source>
</evidence>
<dbReference type="STRING" id="3818.A0A445B9M8"/>
<keyword evidence="1" id="KW-0505">Motor protein</keyword>
<sequence>MVEIYNEQVRDLLTEDKRDNKLEIRSCNDDGLSLPYATLCPVTSTANVLTLMKLSEANRAVSSAALNNRSSRSHS</sequence>
<evidence type="ECO:0000313" key="4">
    <source>
        <dbReference type="EMBL" id="RYR35382.1"/>
    </source>
</evidence>
<dbReference type="SUPFAM" id="SSF52540">
    <property type="entry name" value="P-loop containing nucleoside triphosphate hydrolases"/>
    <property type="match status" value="1"/>
</dbReference>
<accession>A0A445B9M8</accession>
<gene>
    <name evidence="4" type="ORF">Ahy_A10g050544</name>
</gene>
<dbReference type="Gene3D" id="3.40.850.10">
    <property type="entry name" value="Kinesin motor domain"/>
    <property type="match status" value="1"/>
</dbReference>
<dbReference type="InterPro" id="IPR001752">
    <property type="entry name" value="Kinesin_motor_dom"/>
</dbReference>
<dbReference type="InterPro" id="IPR027640">
    <property type="entry name" value="Kinesin-like_fam"/>
</dbReference>
<dbReference type="AlphaFoldDB" id="A0A445B9M8"/>
<dbReference type="EMBL" id="SDMP01000010">
    <property type="protein sequence ID" value="RYR35382.1"/>
    <property type="molecule type" value="Genomic_DNA"/>
</dbReference>
<dbReference type="GO" id="GO:0007018">
    <property type="term" value="P:microtubule-based movement"/>
    <property type="evidence" value="ECO:0007669"/>
    <property type="project" value="InterPro"/>
</dbReference>
<dbReference type="Proteomes" id="UP000289738">
    <property type="component" value="Chromosome A10"/>
</dbReference>
<dbReference type="PANTHER" id="PTHR47972">
    <property type="entry name" value="KINESIN-LIKE PROTEIN KLP-3"/>
    <property type="match status" value="1"/>
</dbReference>
<proteinExistence type="inferred from homology"/>
<dbReference type="PANTHER" id="PTHR47972:SF4">
    <property type="entry name" value="KINESIN-LIKE PROTEIN KIN-14L"/>
    <property type="match status" value="1"/>
</dbReference>
<protein>
    <recommendedName>
        <fullName evidence="3">Kinesin motor domain-containing protein</fullName>
    </recommendedName>
</protein>
<comment type="caution">
    <text evidence="4">The sequence shown here is derived from an EMBL/GenBank/DDBJ whole genome shotgun (WGS) entry which is preliminary data.</text>
</comment>
<dbReference type="Pfam" id="PF00225">
    <property type="entry name" value="Kinesin"/>
    <property type="match status" value="1"/>
</dbReference>
<dbReference type="GO" id="GO:0008017">
    <property type="term" value="F:microtubule binding"/>
    <property type="evidence" value="ECO:0007669"/>
    <property type="project" value="InterPro"/>
</dbReference>
<comment type="caution">
    <text evidence="2">Lacks conserved residue(s) required for the propagation of feature annotation.</text>
</comment>
<evidence type="ECO:0000256" key="2">
    <source>
        <dbReference type="PROSITE-ProRule" id="PRU00283"/>
    </source>
</evidence>
<dbReference type="InterPro" id="IPR027417">
    <property type="entry name" value="P-loop_NTPase"/>
</dbReference>
<dbReference type="GO" id="GO:0005524">
    <property type="term" value="F:ATP binding"/>
    <property type="evidence" value="ECO:0007669"/>
    <property type="project" value="InterPro"/>
</dbReference>
<dbReference type="InterPro" id="IPR036961">
    <property type="entry name" value="Kinesin_motor_dom_sf"/>
</dbReference>
<feature type="domain" description="Kinesin motor" evidence="3">
    <location>
        <begin position="1"/>
        <end position="75"/>
    </location>
</feature>
<keyword evidence="5" id="KW-1185">Reference proteome</keyword>
<name>A0A445B9M8_ARAHY</name>
<evidence type="ECO:0000256" key="1">
    <source>
        <dbReference type="ARBA" id="ARBA00023175"/>
    </source>
</evidence>
<reference evidence="4 5" key="1">
    <citation type="submission" date="2019-01" db="EMBL/GenBank/DDBJ databases">
        <title>Sequencing of cultivated peanut Arachis hypogaea provides insights into genome evolution and oil improvement.</title>
        <authorList>
            <person name="Chen X."/>
        </authorList>
    </citation>
    <scope>NUCLEOTIDE SEQUENCE [LARGE SCALE GENOMIC DNA]</scope>
    <source>
        <strain evidence="5">cv. Fuhuasheng</strain>
        <tissue evidence="4">Leaves</tissue>
    </source>
</reference>
<comment type="similarity">
    <text evidence="2">Belongs to the TRAFAC class myosin-kinesin ATPase superfamily. Kinesin family.</text>
</comment>
<evidence type="ECO:0000259" key="3">
    <source>
        <dbReference type="PROSITE" id="PS50067"/>
    </source>
</evidence>
<dbReference type="PROSITE" id="PS50067">
    <property type="entry name" value="KINESIN_MOTOR_2"/>
    <property type="match status" value="1"/>
</dbReference>